<evidence type="ECO:0000313" key="1">
    <source>
        <dbReference type="EMBL" id="KAL2041855.1"/>
    </source>
</evidence>
<dbReference type="Proteomes" id="UP001590950">
    <property type="component" value="Unassembled WGS sequence"/>
</dbReference>
<keyword evidence="2" id="KW-1185">Reference proteome</keyword>
<sequence>MIFGLICIFEIVGEFSSQPLTRGLVKELLSYLPSQYYSSLHSPEKFYIVNDYTTVNVSTSSLHNAISVTLSSSSNPCDWALTRSICCSSTLGRLQDHPELSSTRCLNREVQKLLYLGSVTHYVRSSAGAALRSLRVLLEKRHLDLNTQYHESWHLGYYNFKLPLEHSSSFGLKFDTWRKSRGGRYKVLVPL</sequence>
<dbReference type="EMBL" id="JBEFKJ010000016">
    <property type="protein sequence ID" value="KAL2041855.1"/>
    <property type="molecule type" value="Genomic_DNA"/>
</dbReference>
<accession>A0ABR4A7S7</accession>
<protein>
    <submittedName>
        <fullName evidence="1">Uncharacterized protein</fullName>
    </submittedName>
</protein>
<reference evidence="1 2" key="1">
    <citation type="submission" date="2024-09" db="EMBL/GenBank/DDBJ databases">
        <title>Rethinking Asexuality: The Enigmatic Case of Functional Sexual Genes in Lepraria (Stereocaulaceae).</title>
        <authorList>
            <person name="Doellman M."/>
            <person name="Sun Y."/>
            <person name="Barcenas-Pena A."/>
            <person name="Lumbsch H.T."/>
            <person name="Grewe F."/>
        </authorList>
    </citation>
    <scope>NUCLEOTIDE SEQUENCE [LARGE SCALE GENOMIC DNA]</scope>
    <source>
        <strain evidence="1 2">Mercado 3170</strain>
    </source>
</reference>
<gene>
    <name evidence="1" type="ORF">N7G274_005640</name>
</gene>
<organism evidence="1 2">
    <name type="scientific">Stereocaulon virgatum</name>
    <dbReference type="NCBI Taxonomy" id="373712"/>
    <lineage>
        <taxon>Eukaryota</taxon>
        <taxon>Fungi</taxon>
        <taxon>Dikarya</taxon>
        <taxon>Ascomycota</taxon>
        <taxon>Pezizomycotina</taxon>
        <taxon>Lecanoromycetes</taxon>
        <taxon>OSLEUM clade</taxon>
        <taxon>Lecanoromycetidae</taxon>
        <taxon>Lecanorales</taxon>
        <taxon>Lecanorineae</taxon>
        <taxon>Stereocaulaceae</taxon>
        <taxon>Stereocaulon</taxon>
    </lineage>
</organism>
<evidence type="ECO:0000313" key="2">
    <source>
        <dbReference type="Proteomes" id="UP001590950"/>
    </source>
</evidence>
<proteinExistence type="predicted"/>
<comment type="caution">
    <text evidence="1">The sequence shown here is derived from an EMBL/GenBank/DDBJ whole genome shotgun (WGS) entry which is preliminary data.</text>
</comment>
<name>A0ABR4A7S7_9LECA</name>